<keyword evidence="6" id="KW-0902">Two-component regulatory system</keyword>
<evidence type="ECO:0000256" key="4">
    <source>
        <dbReference type="ARBA" id="ARBA00022553"/>
    </source>
</evidence>
<evidence type="ECO:0000259" key="8">
    <source>
        <dbReference type="PROSITE" id="PS50109"/>
    </source>
</evidence>
<dbReference type="SUPFAM" id="SSF55874">
    <property type="entry name" value="ATPase domain of HSP90 chaperone/DNA topoisomerase II/histidine kinase"/>
    <property type="match status" value="1"/>
</dbReference>
<dbReference type="InterPro" id="IPR013656">
    <property type="entry name" value="PAS_4"/>
</dbReference>
<evidence type="ECO:0000256" key="3">
    <source>
        <dbReference type="ARBA" id="ARBA00012438"/>
    </source>
</evidence>
<dbReference type="Gene3D" id="3.30.450.20">
    <property type="entry name" value="PAS domain"/>
    <property type="match status" value="1"/>
</dbReference>
<dbReference type="InterPro" id="IPR035965">
    <property type="entry name" value="PAS-like_dom_sf"/>
</dbReference>
<dbReference type="CDD" id="cd00082">
    <property type="entry name" value="HisKA"/>
    <property type="match status" value="1"/>
</dbReference>
<feature type="domain" description="Histidine kinase" evidence="8">
    <location>
        <begin position="304"/>
        <end position="521"/>
    </location>
</feature>
<dbReference type="InterPro" id="IPR003594">
    <property type="entry name" value="HATPase_dom"/>
</dbReference>
<comment type="catalytic activity">
    <reaction evidence="1">
        <text>ATP + protein L-histidine = ADP + protein N-phospho-L-histidine.</text>
        <dbReference type="EC" id="2.7.13.3"/>
    </reaction>
</comment>
<dbReference type="Pfam" id="PF02518">
    <property type="entry name" value="HATPase_c"/>
    <property type="match status" value="1"/>
</dbReference>
<dbReference type="SUPFAM" id="SSF52172">
    <property type="entry name" value="CheY-like"/>
    <property type="match status" value="2"/>
</dbReference>
<dbReference type="PROSITE" id="PS50113">
    <property type="entry name" value="PAC"/>
    <property type="match status" value="1"/>
</dbReference>
<keyword evidence="5" id="KW-0808">Transferase</keyword>
<dbReference type="Proteomes" id="UP000632138">
    <property type="component" value="Unassembled WGS sequence"/>
</dbReference>
<dbReference type="InterPro" id="IPR011006">
    <property type="entry name" value="CheY-like_superfamily"/>
</dbReference>
<dbReference type="EMBL" id="JAENHP010000028">
    <property type="protein sequence ID" value="MBM2622808.1"/>
    <property type="molecule type" value="Genomic_DNA"/>
</dbReference>
<evidence type="ECO:0000256" key="1">
    <source>
        <dbReference type="ARBA" id="ARBA00000085"/>
    </source>
</evidence>
<dbReference type="PROSITE" id="PS50109">
    <property type="entry name" value="HIS_KIN"/>
    <property type="match status" value="1"/>
</dbReference>
<dbReference type="InterPro" id="IPR003661">
    <property type="entry name" value="HisK_dim/P_dom"/>
</dbReference>
<dbReference type="EC" id="2.7.13.3" evidence="3"/>
<reference evidence="11 12" key="1">
    <citation type="submission" date="2021-01" db="EMBL/GenBank/DDBJ databases">
        <title>Actinoplanes sp. nov. LDG1-06 isolated from lichen.</title>
        <authorList>
            <person name="Saeng-In P."/>
            <person name="Phongsopitanun W."/>
            <person name="Kanchanasin P."/>
            <person name="Yuki M."/>
            <person name="Kudo T."/>
            <person name="Ohkuma M."/>
            <person name="Tanasupawat S."/>
        </authorList>
    </citation>
    <scope>NUCLEOTIDE SEQUENCE [LARGE SCALE GENOMIC DNA]</scope>
    <source>
        <strain evidence="11 12">LDG1-06</strain>
    </source>
</reference>
<dbReference type="SMART" id="SM00388">
    <property type="entry name" value="HisKA"/>
    <property type="match status" value="1"/>
</dbReference>
<dbReference type="Gene3D" id="3.30.565.10">
    <property type="entry name" value="Histidine kinase-like ATPase, C-terminal domain"/>
    <property type="match status" value="1"/>
</dbReference>
<dbReference type="PRINTS" id="PR00344">
    <property type="entry name" value="BCTRLSENSOR"/>
</dbReference>
<dbReference type="NCBIfam" id="TIGR00229">
    <property type="entry name" value="sensory_box"/>
    <property type="match status" value="1"/>
</dbReference>
<feature type="domain" description="Response regulatory" evidence="9">
    <location>
        <begin position="1"/>
        <end position="118"/>
    </location>
</feature>
<evidence type="ECO:0000313" key="11">
    <source>
        <dbReference type="EMBL" id="MBM2622808.1"/>
    </source>
</evidence>
<dbReference type="InterPro" id="IPR036890">
    <property type="entry name" value="HATPase_C_sf"/>
</dbReference>
<evidence type="ECO:0000256" key="5">
    <source>
        <dbReference type="ARBA" id="ARBA00022777"/>
    </source>
</evidence>
<evidence type="ECO:0000256" key="7">
    <source>
        <dbReference type="PROSITE-ProRule" id="PRU00169"/>
    </source>
</evidence>
<keyword evidence="4 7" id="KW-0597">Phosphoprotein</keyword>
<dbReference type="InterPro" id="IPR005467">
    <property type="entry name" value="His_kinase_dom"/>
</dbReference>
<dbReference type="Gene3D" id="1.10.287.130">
    <property type="match status" value="1"/>
</dbReference>
<keyword evidence="5" id="KW-0418">Kinase</keyword>
<accession>A0ABS2ATU7</accession>
<dbReference type="SMART" id="SM00448">
    <property type="entry name" value="REC"/>
    <property type="match status" value="2"/>
</dbReference>
<dbReference type="SMART" id="SM00387">
    <property type="entry name" value="HATPase_c"/>
    <property type="match status" value="1"/>
</dbReference>
<feature type="modified residue" description="4-aspartylphosphate" evidence="7">
    <location>
        <position position="48"/>
    </location>
</feature>
<organism evidence="11 12">
    <name type="scientific">Paractinoplanes ovalisporus</name>
    <dbReference type="NCBI Taxonomy" id="2810368"/>
    <lineage>
        <taxon>Bacteria</taxon>
        <taxon>Bacillati</taxon>
        <taxon>Actinomycetota</taxon>
        <taxon>Actinomycetes</taxon>
        <taxon>Micromonosporales</taxon>
        <taxon>Micromonosporaceae</taxon>
        <taxon>Paractinoplanes</taxon>
    </lineage>
</organism>
<gene>
    <name evidence="11" type="ORF">JIG36_45640</name>
</gene>
<feature type="modified residue" description="4-aspartylphosphate" evidence="7">
    <location>
        <position position="626"/>
    </location>
</feature>
<dbReference type="CDD" id="cd00130">
    <property type="entry name" value="PAS"/>
    <property type="match status" value="1"/>
</dbReference>
<dbReference type="Gene3D" id="3.40.50.2300">
    <property type="match status" value="2"/>
</dbReference>
<dbReference type="SUPFAM" id="SSF55785">
    <property type="entry name" value="PYP-like sensor domain (PAS domain)"/>
    <property type="match status" value="1"/>
</dbReference>
<evidence type="ECO:0000256" key="6">
    <source>
        <dbReference type="ARBA" id="ARBA00023012"/>
    </source>
</evidence>
<protein>
    <recommendedName>
        <fullName evidence="3">histidine kinase</fullName>
        <ecNumber evidence="3">2.7.13.3</ecNumber>
    </recommendedName>
</protein>
<comment type="subcellular location">
    <subcellularLocation>
        <location evidence="2">Cell membrane</location>
    </subcellularLocation>
</comment>
<feature type="domain" description="PAC" evidence="10">
    <location>
        <begin position="225"/>
        <end position="278"/>
    </location>
</feature>
<evidence type="ECO:0000313" key="12">
    <source>
        <dbReference type="Proteomes" id="UP000632138"/>
    </source>
</evidence>
<dbReference type="InterPro" id="IPR036097">
    <property type="entry name" value="HisK_dim/P_sf"/>
</dbReference>
<name>A0ABS2ATU7_9ACTN</name>
<dbReference type="InterPro" id="IPR000014">
    <property type="entry name" value="PAS"/>
</dbReference>
<proteinExistence type="predicted"/>
<dbReference type="PROSITE" id="PS50110">
    <property type="entry name" value="RESPONSE_REGULATORY"/>
    <property type="match status" value="2"/>
</dbReference>
<dbReference type="InterPro" id="IPR000700">
    <property type="entry name" value="PAS-assoc_C"/>
</dbReference>
<keyword evidence="12" id="KW-1185">Reference proteome</keyword>
<evidence type="ECO:0000256" key="2">
    <source>
        <dbReference type="ARBA" id="ARBA00004236"/>
    </source>
</evidence>
<comment type="caution">
    <text evidence="11">The sequence shown here is derived from an EMBL/GenBank/DDBJ whole genome shotgun (WGS) entry which is preliminary data.</text>
</comment>
<feature type="domain" description="Response regulatory" evidence="9">
    <location>
        <begin position="575"/>
        <end position="692"/>
    </location>
</feature>
<dbReference type="InterPro" id="IPR001789">
    <property type="entry name" value="Sig_transdc_resp-reg_receiver"/>
</dbReference>
<evidence type="ECO:0000259" key="9">
    <source>
        <dbReference type="PROSITE" id="PS50110"/>
    </source>
</evidence>
<dbReference type="PANTHER" id="PTHR43065">
    <property type="entry name" value="SENSOR HISTIDINE KINASE"/>
    <property type="match status" value="1"/>
</dbReference>
<dbReference type="InterPro" id="IPR004358">
    <property type="entry name" value="Sig_transdc_His_kin-like_C"/>
</dbReference>
<dbReference type="Pfam" id="PF08448">
    <property type="entry name" value="PAS_4"/>
    <property type="match status" value="1"/>
</dbReference>
<dbReference type="SUPFAM" id="SSF47384">
    <property type="entry name" value="Homodimeric domain of signal transducing histidine kinase"/>
    <property type="match status" value="1"/>
</dbReference>
<dbReference type="Pfam" id="PF00072">
    <property type="entry name" value="Response_reg"/>
    <property type="match status" value="2"/>
</dbReference>
<sequence>MVVDDVAANRDIVRLLLGYRGHDVIEAHDGADALRLAHEHHPDIVVSDVLMPGIDGLELVHRLRTDPDELAAQAPVIFYTANYLEPETRPIAEACGVSQVVLRSQSPDELLDAIDAALAEGPVSIDAVPSGDFAQAHVQAVNAKLIEKVRALHHTEQRFEAMAVASPVGIALLDADGEADYINPRLAEIMRTPIPGLLGRGWLACLDASSRRDALDLLRGGASERRFTHRLELPDGTERYLRLQLRRIQDDEEAELAGGVLMVDDVSDLVAAEQRLRDESRRRQEDARRRDAERLDSLRRMAGGAAHDFNNILGAILGYTTLAIETLQDAEGAVPPEMAASMLADLDQVVKGGERAKALTQQLLAFGRREITQPTTFDLNALLRDLIGGLRESAGTASVELRLTPGLSEVRADPRQISQVLANLVSNSADAMPDGGPIVIATATSPEGDAVVTIQDAGRGMDGDVLDRAFEPFFTTKRSTGTAGLGLSTAHGIVSQAGGHIALTSHPGDGTTATITLPAVRDSVVVAPPTAGGEAVAAVPPAPVPTAPVPAAPGVSAAPVVPVAPGHVGAGGGETLLLVDDEADLREVTARYLGGAGYRVLSAADAVEALRLLDGHTDPIAAMITDVVMPGMNGRQLARVAKQRRPGLRVVFVSGFAEALIDESGNNLEPDSMIVAKPYTRDQLLAGVQSVLRRT</sequence>
<evidence type="ECO:0000259" key="10">
    <source>
        <dbReference type="PROSITE" id="PS50113"/>
    </source>
</evidence>
<dbReference type="PANTHER" id="PTHR43065:SF42">
    <property type="entry name" value="TWO-COMPONENT SENSOR PPRA"/>
    <property type="match status" value="1"/>
</dbReference>